<sequence length="531" mass="60770">MVTKTANHTHPNLDVAIVGGGFAGVLALYKLRQAGFKVRGFERKGAIGGVWRENAYPGAGVDSQSPFYQFYDETILRKDDWEWSEEFSSQPEMARYFDHVDNTWDVSQNFELNAQLVNATYDEEEKYWVLRFKSGKAVSARWFLPAVGFSSVTNIPKIPGIDTFQGEIHHTALWPTKGVDLHGKRIAVLGTGPSGVQIIQAAGKMAKHMVVYQRTPPITLSKYAEPRKGFSKRSKDDQIAAFQRSTDSFSGFDYAFGPRDTFSDSPIDRSALYTERLKEGGWSFWMSCYHDMWYDRAANQEAYNFWANETKPRVTDPHKRRLLFPTEPDGPFGIKRPVLEEDFYEVLDQPNVDIVDLSDRSIDEITPTGIRVQDDLREFDVIILATGFGGDTSGLVQLDVHGRHNHALKDAWKNPKEIRSSLGLALEGFPNMFYLYGPQCPTLLVNSPAVITVQVDWVVRLLQHLRETGTKEIETRKEAEWYWKERMLGLWDQSLYRTKGRAHLTWVGGLPAYREELDSCRRNFYWGFDKM</sequence>
<evidence type="ECO:0000256" key="2">
    <source>
        <dbReference type="ARBA" id="ARBA00010139"/>
    </source>
</evidence>
<proteinExistence type="inferred from homology"/>
<evidence type="ECO:0000256" key="3">
    <source>
        <dbReference type="ARBA" id="ARBA00022630"/>
    </source>
</evidence>
<evidence type="ECO:0000256" key="6">
    <source>
        <dbReference type="ARBA" id="ARBA00023002"/>
    </source>
</evidence>
<dbReference type="InterPro" id="IPR036188">
    <property type="entry name" value="FAD/NAD-bd_sf"/>
</dbReference>
<organism evidence="9 10">
    <name type="scientific">Zasmidium cellare</name>
    <name type="common">Wine cellar mold</name>
    <name type="synonym">Racodium cellare</name>
    <dbReference type="NCBI Taxonomy" id="395010"/>
    <lineage>
        <taxon>Eukaryota</taxon>
        <taxon>Fungi</taxon>
        <taxon>Dikarya</taxon>
        <taxon>Ascomycota</taxon>
        <taxon>Pezizomycotina</taxon>
        <taxon>Dothideomycetes</taxon>
        <taxon>Dothideomycetidae</taxon>
        <taxon>Mycosphaerellales</taxon>
        <taxon>Mycosphaerellaceae</taxon>
        <taxon>Zasmidium</taxon>
    </lineage>
</organism>
<dbReference type="Proteomes" id="UP001305779">
    <property type="component" value="Unassembled WGS sequence"/>
</dbReference>
<keyword evidence="4" id="KW-0274">FAD</keyword>
<comment type="similarity">
    <text evidence="2">Belongs to the FAD-binding monooxygenase family.</text>
</comment>
<gene>
    <name evidence="9" type="ORF">PRZ48_013982</name>
</gene>
<dbReference type="PANTHER" id="PTHR43098:SF3">
    <property type="entry name" value="L-ORNITHINE N(5)-MONOOXYGENASE-RELATED"/>
    <property type="match status" value="1"/>
</dbReference>
<evidence type="ECO:0000256" key="7">
    <source>
        <dbReference type="ARBA" id="ARBA00023033"/>
    </source>
</evidence>
<evidence type="ECO:0000313" key="9">
    <source>
        <dbReference type="EMBL" id="KAK4494626.1"/>
    </source>
</evidence>
<evidence type="ECO:0000313" key="10">
    <source>
        <dbReference type="Proteomes" id="UP001305779"/>
    </source>
</evidence>
<keyword evidence="3" id="KW-0285">Flavoprotein</keyword>
<evidence type="ECO:0000259" key="8">
    <source>
        <dbReference type="Pfam" id="PF07992"/>
    </source>
</evidence>
<comment type="cofactor">
    <cofactor evidence="1">
        <name>FAD</name>
        <dbReference type="ChEBI" id="CHEBI:57692"/>
    </cofactor>
</comment>
<keyword evidence="10" id="KW-1185">Reference proteome</keyword>
<evidence type="ECO:0000256" key="1">
    <source>
        <dbReference type="ARBA" id="ARBA00001974"/>
    </source>
</evidence>
<comment type="caution">
    <text evidence="9">The sequence shown here is derived from an EMBL/GenBank/DDBJ whole genome shotgun (WGS) entry which is preliminary data.</text>
</comment>
<dbReference type="Gene3D" id="3.50.50.60">
    <property type="entry name" value="FAD/NAD(P)-binding domain"/>
    <property type="match status" value="2"/>
</dbReference>
<evidence type="ECO:0000256" key="4">
    <source>
        <dbReference type="ARBA" id="ARBA00022827"/>
    </source>
</evidence>
<dbReference type="PANTHER" id="PTHR43098">
    <property type="entry name" value="L-ORNITHINE N(5)-MONOOXYGENASE-RELATED"/>
    <property type="match status" value="1"/>
</dbReference>
<evidence type="ECO:0000256" key="5">
    <source>
        <dbReference type="ARBA" id="ARBA00022857"/>
    </source>
</evidence>
<name>A0ABR0DZN0_ZASCE</name>
<dbReference type="SUPFAM" id="SSF51905">
    <property type="entry name" value="FAD/NAD(P)-binding domain"/>
    <property type="match status" value="2"/>
</dbReference>
<keyword evidence="6" id="KW-0560">Oxidoreductase</keyword>
<feature type="domain" description="FAD/NAD(P)-binding" evidence="8">
    <location>
        <begin position="14"/>
        <end position="219"/>
    </location>
</feature>
<dbReference type="PRINTS" id="PR00411">
    <property type="entry name" value="PNDRDTASEI"/>
</dbReference>
<keyword evidence="5" id="KW-0521">NADP</keyword>
<dbReference type="EMBL" id="JAXOVC010000013">
    <property type="protein sequence ID" value="KAK4494626.1"/>
    <property type="molecule type" value="Genomic_DNA"/>
</dbReference>
<dbReference type="InterPro" id="IPR023753">
    <property type="entry name" value="FAD/NAD-binding_dom"/>
</dbReference>
<protein>
    <recommendedName>
        <fullName evidence="8">FAD/NAD(P)-binding domain-containing protein</fullName>
    </recommendedName>
</protein>
<dbReference type="Pfam" id="PF07992">
    <property type="entry name" value="Pyr_redox_2"/>
    <property type="match status" value="1"/>
</dbReference>
<keyword evidence="7" id="KW-0503">Monooxygenase</keyword>
<dbReference type="InterPro" id="IPR050775">
    <property type="entry name" value="FAD-binding_Monooxygenases"/>
</dbReference>
<accession>A0ABR0DZN0</accession>
<reference evidence="9 10" key="1">
    <citation type="journal article" date="2023" name="G3 (Bethesda)">
        <title>A chromosome-level genome assembly of Zasmidium syzygii isolated from banana leaves.</title>
        <authorList>
            <person name="van Westerhoven A.C."/>
            <person name="Mehrabi R."/>
            <person name="Talebi R."/>
            <person name="Steentjes M.B.F."/>
            <person name="Corcolon B."/>
            <person name="Chong P.A."/>
            <person name="Kema G.H.J."/>
            <person name="Seidl M.F."/>
        </authorList>
    </citation>
    <scope>NUCLEOTIDE SEQUENCE [LARGE SCALE GENOMIC DNA]</scope>
    <source>
        <strain evidence="9 10">P124</strain>
    </source>
</reference>